<feature type="region of interest" description="Disordered" evidence="1">
    <location>
        <begin position="1"/>
        <end position="20"/>
    </location>
</feature>
<comment type="caution">
    <text evidence="2">The sequence shown here is derived from an EMBL/GenBank/DDBJ whole genome shotgun (WGS) entry which is preliminary data.</text>
</comment>
<reference evidence="2 3" key="1">
    <citation type="journal article" date="2014" name="Genome Biol. Evol.">
        <title>The genome of the myxosporean Thelohanellus kitauei shows adaptations to nutrient acquisition within its fish host.</title>
        <authorList>
            <person name="Yang Y."/>
            <person name="Xiong J."/>
            <person name="Zhou Z."/>
            <person name="Huo F."/>
            <person name="Miao W."/>
            <person name="Ran C."/>
            <person name="Liu Y."/>
            <person name="Zhang J."/>
            <person name="Feng J."/>
            <person name="Wang M."/>
            <person name="Wang M."/>
            <person name="Wang L."/>
            <person name="Yao B."/>
        </authorList>
    </citation>
    <scope>NUCLEOTIDE SEQUENCE [LARGE SCALE GENOMIC DNA]</scope>
    <source>
        <strain evidence="2">Wuqing</strain>
    </source>
</reference>
<gene>
    <name evidence="2" type="ORF">RF11_03714</name>
</gene>
<keyword evidence="3" id="KW-1185">Reference proteome</keyword>
<feature type="compositionally biased region" description="Low complexity" evidence="1">
    <location>
        <begin position="1"/>
        <end position="15"/>
    </location>
</feature>
<dbReference type="EMBL" id="JWZT01001801">
    <property type="protein sequence ID" value="KII71315.1"/>
    <property type="molecule type" value="Genomic_DNA"/>
</dbReference>
<name>A0A0C2N4N4_THEKT</name>
<protein>
    <submittedName>
        <fullName evidence="2">Uncharacterized protein</fullName>
    </submittedName>
</protein>
<evidence type="ECO:0000313" key="3">
    <source>
        <dbReference type="Proteomes" id="UP000031668"/>
    </source>
</evidence>
<evidence type="ECO:0000313" key="2">
    <source>
        <dbReference type="EMBL" id="KII71315.1"/>
    </source>
</evidence>
<accession>A0A0C2N4N4</accession>
<evidence type="ECO:0000256" key="1">
    <source>
        <dbReference type="SAM" id="MobiDB-lite"/>
    </source>
</evidence>
<dbReference type="Proteomes" id="UP000031668">
    <property type="component" value="Unassembled WGS sequence"/>
</dbReference>
<dbReference type="AlphaFoldDB" id="A0A0C2N4N4"/>
<proteinExistence type="predicted"/>
<organism evidence="2 3">
    <name type="scientific">Thelohanellus kitauei</name>
    <name type="common">Myxosporean</name>
    <dbReference type="NCBI Taxonomy" id="669202"/>
    <lineage>
        <taxon>Eukaryota</taxon>
        <taxon>Metazoa</taxon>
        <taxon>Cnidaria</taxon>
        <taxon>Myxozoa</taxon>
        <taxon>Myxosporea</taxon>
        <taxon>Bivalvulida</taxon>
        <taxon>Platysporina</taxon>
        <taxon>Myxobolidae</taxon>
        <taxon>Thelohanellus</taxon>
    </lineage>
</organism>
<sequence>MQNQNKYQQQVQTPNNEYTDQTIQKNRFRVSALPQNSYPNMLVSDTNINVYQAEVSAPNNDNSCLLVTNHNDSQLIPPASSKNINQNLLINANHPVITPELLTNTLTHKAESLSNDDDMPILEIRELTLHNQSQ</sequence>